<dbReference type="Pfam" id="PF01565">
    <property type="entry name" value="FAD_binding_4"/>
    <property type="match status" value="1"/>
</dbReference>
<dbReference type="PANTHER" id="PTHR11748">
    <property type="entry name" value="D-LACTATE DEHYDROGENASE"/>
    <property type="match status" value="1"/>
</dbReference>
<protein>
    <submittedName>
        <fullName evidence="4">Lactate dehydrogenase D, isoform CRA_b</fullName>
    </submittedName>
</protein>
<dbReference type="GO" id="GO:0071949">
    <property type="term" value="F:FAD binding"/>
    <property type="evidence" value="ECO:0007669"/>
    <property type="project" value="InterPro"/>
</dbReference>
<proteinExistence type="inferred from homology"/>
<accession>A6IZ99</accession>
<dbReference type="AGR" id="RGD:1308107"/>
<dbReference type="InterPro" id="IPR036318">
    <property type="entry name" value="FAD-bd_PCMH-like_sf"/>
</dbReference>
<dbReference type="AlphaFoldDB" id="A6IZ99"/>
<sequence length="227" mass="24968">MLLRVATQRLSPWRGYCSRGSQGGLSQDFVEALKAVVGSPHVSTASAVRQHHGHDESMHRCRPPDAVVWPQNVDQVSRLASLCYNQGVPIIPFGTGTGVEGGVCAVQGGVCISLTHMDQIMELNTEDFSVVVEPGVTRKALNTHLRNSGLWFPVGRVQLATISQDSLWALRGLWASLHLPPCACTLHPKPQWLLPVRSPAFKLLWIAQFRSSRLQCLWPASSSWMKS</sequence>
<dbReference type="FunFam" id="3.30.43.10:FF:000010">
    <property type="entry name" value="probable D-lactate dehydrogenase, mitochondrial"/>
    <property type="match status" value="1"/>
</dbReference>
<gene>
    <name evidence="4 6" type="primary">Ldhd</name>
    <name evidence="4" type="ORF">rCG_51048</name>
</gene>
<evidence type="ECO:0000256" key="2">
    <source>
        <dbReference type="ARBA" id="ARBA00008000"/>
    </source>
</evidence>
<dbReference type="Proteomes" id="UP000234681">
    <property type="component" value="Chromosome 19"/>
</dbReference>
<reference evidence="5" key="1">
    <citation type="submission" date="2005-09" db="EMBL/GenBank/DDBJ databases">
        <authorList>
            <person name="Mural R.J."/>
            <person name="Li P.W."/>
            <person name="Adams M.D."/>
            <person name="Amanatides P.G."/>
            <person name="Baden-Tillson H."/>
            <person name="Barnstead M."/>
            <person name="Chin S.H."/>
            <person name="Dew I."/>
            <person name="Evans C.A."/>
            <person name="Ferriera S."/>
            <person name="Flanigan M."/>
            <person name="Fosler C."/>
            <person name="Glodek A."/>
            <person name="Gu Z."/>
            <person name="Holt R.A."/>
            <person name="Jennings D."/>
            <person name="Kraft C.L."/>
            <person name="Lu F."/>
            <person name="Nguyen T."/>
            <person name="Nusskern D.R."/>
            <person name="Pfannkoch C.M."/>
            <person name="Sitter C."/>
            <person name="Sutton G.G."/>
            <person name="Venter J.C."/>
            <person name="Wang Z."/>
            <person name="Woodage T."/>
            <person name="Zheng X.H."/>
            <person name="Zhong F."/>
        </authorList>
    </citation>
    <scope>NUCLEOTIDE SEQUENCE [LARGE SCALE GENOMIC DNA]</scope>
    <source>
        <strain>BN</strain>
        <strain evidence="5">Sprague-Dawley</strain>
    </source>
</reference>
<dbReference type="RGD" id="1308107">
    <property type="gene designation" value="Ldhd"/>
</dbReference>
<comment type="similarity">
    <text evidence="2">Belongs to the FAD-binding oxidoreductase/transferase type 4 family.</text>
</comment>
<comment type="cofactor">
    <cofactor evidence="1">
        <name>FAD</name>
        <dbReference type="ChEBI" id="CHEBI:57692"/>
    </cofactor>
</comment>
<dbReference type="Gene3D" id="3.30.43.10">
    <property type="entry name" value="Uridine Diphospho-n-acetylenolpyruvylglucosamine Reductase, domain 2"/>
    <property type="match status" value="1"/>
</dbReference>
<name>A6IZ99_RAT</name>
<dbReference type="EMBL" id="CH473972">
    <property type="protein sequence ID" value="EDL92575.1"/>
    <property type="molecule type" value="Genomic_DNA"/>
</dbReference>
<organism evidence="4 5">
    <name type="scientific">Rattus norvegicus</name>
    <name type="common">Rat</name>
    <dbReference type="NCBI Taxonomy" id="10116"/>
    <lineage>
        <taxon>Eukaryota</taxon>
        <taxon>Metazoa</taxon>
        <taxon>Chordata</taxon>
        <taxon>Craniata</taxon>
        <taxon>Vertebrata</taxon>
        <taxon>Euteleostomi</taxon>
        <taxon>Mammalia</taxon>
        <taxon>Eutheria</taxon>
        <taxon>Euarchontoglires</taxon>
        <taxon>Glires</taxon>
        <taxon>Rodentia</taxon>
        <taxon>Myomorpha</taxon>
        <taxon>Muroidea</taxon>
        <taxon>Muridae</taxon>
        <taxon>Murinae</taxon>
        <taxon>Rattus</taxon>
    </lineage>
</organism>
<dbReference type="SUPFAM" id="SSF56176">
    <property type="entry name" value="FAD-binding/transporter-associated domain-like"/>
    <property type="match status" value="1"/>
</dbReference>
<dbReference type="InterPro" id="IPR016167">
    <property type="entry name" value="FAD-bd_PCMH_sub1"/>
</dbReference>
<evidence type="ECO:0000313" key="5">
    <source>
        <dbReference type="Proteomes" id="UP000234681"/>
    </source>
</evidence>
<feature type="domain" description="FAD-binding PCMH-type" evidence="3">
    <location>
        <begin position="60"/>
        <end position="227"/>
    </location>
</feature>
<evidence type="ECO:0000313" key="6">
    <source>
        <dbReference type="RGD" id="1308107"/>
    </source>
</evidence>
<dbReference type="InterPro" id="IPR006094">
    <property type="entry name" value="Oxid_FAD_bind_N"/>
</dbReference>
<dbReference type="Gene3D" id="3.30.465.10">
    <property type="match status" value="1"/>
</dbReference>
<evidence type="ECO:0000256" key="1">
    <source>
        <dbReference type="ARBA" id="ARBA00001974"/>
    </source>
</evidence>
<evidence type="ECO:0000313" key="4">
    <source>
        <dbReference type="EMBL" id="EDL92575.1"/>
    </source>
</evidence>
<dbReference type="PROSITE" id="PS51387">
    <property type="entry name" value="FAD_PCMH"/>
    <property type="match status" value="1"/>
</dbReference>
<evidence type="ECO:0000259" key="3">
    <source>
        <dbReference type="PROSITE" id="PS51387"/>
    </source>
</evidence>
<dbReference type="InterPro" id="IPR016169">
    <property type="entry name" value="FAD-bd_PCMH_sub2"/>
</dbReference>
<dbReference type="InterPro" id="IPR016166">
    <property type="entry name" value="FAD-bd_PCMH"/>
</dbReference>
<dbReference type="PANTHER" id="PTHR11748:SF111">
    <property type="entry name" value="D-LACTATE DEHYDROGENASE, MITOCHONDRIAL-RELATED"/>
    <property type="match status" value="1"/>
</dbReference>